<dbReference type="AlphaFoldDB" id="A0ABD3EIM9"/>
<accession>A0ABD3EIM9</accession>
<proteinExistence type="predicted"/>
<organism evidence="1 2">
    <name type="scientific">Castilleja foliolosa</name>
    <dbReference type="NCBI Taxonomy" id="1961234"/>
    <lineage>
        <taxon>Eukaryota</taxon>
        <taxon>Viridiplantae</taxon>
        <taxon>Streptophyta</taxon>
        <taxon>Embryophyta</taxon>
        <taxon>Tracheophyta</taxon>
        <taxon>Spermatophyta</taxon>
        <taxon>Magnoliopsida</taxon>
        <taxon>eudicotyledons</taxon>
        <taxon>Gunneridae</taxon>
        <taxon>Pentapetalae</taxon>
        <taxon>asterids</taxon>
        <taxon>lamiids</taxon>
        <taxon>Lamiales</taxon>
        <taxon>Orobanchaceae</taxon>
        <taxon>Pedicularideae</taxon>
        <taxon>Castillejinae</taxon>
        <taxon>Castilleja</taxon>
    </lineage>
</organism>
<dbReference type="PANTHER" id="PTHR35304">
    <property type="entry name" value="OS05G0120300 PROTEIN-RELATED"/>
    <property type="match status" value="1"/>
</dbReference>
<name>A0ABD3EIM9_9LAMI</name>
<keyword evidence="2" id="KW-1185">Reference proteome</keyword>
<gene>
    <name evidence="1" type="ORF">CASFOL_003283</name>
</gene>
<comment type="caution">
    <text evidence="1">The sequence shown here is derived from an EMBL/GenBank/DDBJ whole genome shotgun (WGS) entry which is preliminary data.</text>
</comment>
<evidence type="ECO:0000313" key="1">
    <source>
        <dbReference type="EMBL" id="KAL3653602.1"/>
    </source>
</evidence>
<dbReference type="Proteomes" id="UP001632038">
    <property type="component" value="Unassembled WGS sequence"/>
</dbReference>
<dbReference type="EMBL" id="JAVIJP010000005">
    <property type="protein sequence ID" value="KAL3653602.1"/>
    <property type="molecule type" value="Genomic_DNA"/>
</dbReference>
<reference evidence="2" key="1">
    <citation type="journal article" date="2024" name="IScience">
        <title>Strigolactones Initiate the Formation of Haustorium-like Structures in Castilleja.</title>
        <authorList>
            <person name="Buerger M."/>
            <person name="Peterson D."/>
            <person name="Chory J."/>
        </authorList>
    </citation>
    <scope>NUCLEOTIDE SEQUENCE [LARGE SCALE GENOMIC DNA]</scope>
</reference>
<evidence type="ECO:0000313" key="2">
    <source>
        <dbReference type="Proteomes" id="UP001632038"/>
    </source>
</evidence>
<sequence length="114" mass="12997">MAMIELDHPVPTRGTYFNMYKWPDSDIKFLKSIISDDSSEGRSRAGPDGFVRRQSYLRSYTFSKERNCCKKIKFLRLVPKRSKKSSCGGGGFVDSLCRRLLSCTVKIGVQDSCR</sequence>
<protein>
    <submittedName>
        <fullName evidence="1">Uncharacterized protein</fullName>
    </submittedName>
</protein>